<protein>
    <recommendedName>
        <fullName evidence="2">protein-tyrosine-phosphatase</fullName>
        <ecNumber evidence="2">3.1.3.48</ecNumber>
    </recommendedName>
</protein>
<dbReference type="CDD" id="cd16343">
    <property type="entry name" value="LMWPTP"/>
    <property type="match status" value="1"/>
</dbReference>
<dbReference type="InterPro" id="IPR036196">
    <property type="entry name" value="Ptyr_pPase_sf"/>
</dbReference>
<dbReference type="AlphaFoldDB" id="A0A1Y1BSM9"/>
<dbReference type="PANTHER" id="PTHR11717">
    <property type="entry name" value="LOW MOLECULAR WEIGHT PROTEIN TYROSINE PHOSPHATASE"/>
    <property type="match status" value="1"/>
</dbReference>
<accession>A0A1Y1BSM9</accession>
<organism evidence="8 9">
    <name type="scientific">Burkholderia stabilis</name>
    <dbReference type="NCBI Taxonomy" id="95485"/>
    <lineage>
        <taxon>Bacteria</taxon>
        <taxon>Pseudomonadati</taxon>
        <taxon>Pseudomonadota</taxon>
        <taxon>Betaproteobacteria</taxon>
        <taxon>Burkholderiales</taxon>
        <taxon>Burkholderiaceae</taxon>
        <taxon>Burkholderia</taxon>
        <taxon>Burkholderia cepacia complex</taxon>
    </lineage>
</organism>
<feature type="active site" evidence="6">
    <location>
        <position position="17"/>
    </location>
</feature>
<name>A0A1Y1BSM9_9BURK</name>
<evidence type="ECO:0000256" key="3">
    <source>
        <dbReference type="ARBA" id="ARBA00022801"/>
    </source>
</evidence>
<evidence type="ECO:0000256" key="4">
    <source>
        <dbReference type="ARBA" id="ARBA00022912"/>
    </source>
</evidence>
<evidence type="ECO:0000313" key="9">
    <source>
        <dbReference type="Proteomes" id="UP000218432"/>
    </source>
</evidence>
<dbReference type="Pfam" id="PF01451">
    <property type="entry name" value="LMWPc"/>
    <property type="match status" value="1"/>
</dbReference>
<dbReference type="PANTHER" id="PTHR11717:SF31">
    <property type="entry name" value="LOW MOLECULAR WEIGHT PROTEIN-TYROSINE-PHOSPHATASE ETP-RELATED"/>
    <property type="match status" value="1"/>
</dbReference>
<gene>
    <name evidence="8" type="ORF">BSFP_058510</name>
</gene>
<feature type="active site" description="Proton donor" evidence="6">
    <location>
        <position position="124"/>
    </location>
</feature>
<dbReference type="InterPro" id="IPR017867">
    <property type="entry name" value="Tyr_phospatase_low_mol_wt"/>
</dbReference>
<evidence type="ECO:0000256" key="5">
    <source>
        <dbReference type="ARBA" id="ARBA00051722"/>
    </source>
</evidence>
<feature type="active site" description="Nucleophile" evidence="6">
    <location>
        <position position="11"/>
    </location>
</feature>
<evidence type="ECO:0000256" key="6">
    <source>
        <dbReference type="PIRSR" id="PIRSR617867-1"/>
    </source>
</evidence>
<dbReference type="GO" id="GO:0004725">
    <property type="term" value="F:protein tyrosine phosphatase activity"/>
    <property type="evidence" value="ECO:0007669"/>
    <property type="project" value="UniProtKB-EC"/>
</dbReference>
<dbReference type="SMART" id="SM00226">
    <property type="entry name" value="LMWPc"/>
    <property type="match status" value="1"/>
</dbReference>
<dbReference type="InterPro" id="IPR023485">
    <property type="entry name" value="Ptyr_pPase"/>
</dbReference>
<evidence type="ECO:0000256" key="2">
    <source>
        <dbReference type="ARBA" id="ARBA00013064"/>
    </source>
</evidence>
<proteinExistence type="inferred from homology"/>
<dbReference type="RefSeq" id="WP_096475306.1">
    <property type="nucleotide sequence ID" value="NZ_AP018112.1"/>
</dbReference>
<sequence length="176" mass="18892">MSALATLLVVCVGNICRSPMAQALFRARLPGVDVQSAGLGALVGHPAEPFAVALMRERGLDIAAHRARLLTPPLCAQADLILTMERQQKRALERRHPSLLGRVFTLGEFCAAPGHARPGFDVPDPYCGTRPLFEQSLRLIEHGVDDWCARLAPATQPITSADAASQPPADSSRLPD</sequence>
<comment type="catalytic activity">
    <reaction evidence="5">
        <text>O-phospho-L-tyrosyl-[protein] + H2O = L-tyrosyl-[protein] + phosphate</text>
        <dbReference type="Rhea" id="RHEA:10684"/>
        <dbReference type="Rhea" id="RHEA-COMP:10136"/>
        <dbReference type="Rhea" id="RHEA-COMP:20101"/>
        <dbReference type="ChEBI" id="CHEBI:15377"/>
        <dbReference type="ChEBI" id="CHEBI:43474"/>
        <dbReference type="ChEBI" id="CHEBI:46858"/>
        <dbReference type="ChEBI" id="CHEBI:61978"/>
        <dbReference type="EC" id="3.1.3.48"/>
    </reaction>
</comment>
<comment type="similarity">
    <text evidence="1">Belongs to the low molecular weight phosphotyrosine protein phosphatase family.</text>
</comment>
<feature type="domain" description="Phosphotyrosine protein phosphatase I" evidence="7">
    <location>
        <begin position="5"/>
        <end position="150"/>
    </location>
</feature>
<keyword evidence="3" id="KW-0378">Hydrolase</keyword>
<dbReference type="Proteomes" id="UP000218432">
    <property type="component" value="Chromosome 2"/>
</dbReference>
<dbReference type="EC" id="3.1.3.48" evidence="2"/>
<reference evidence="8 9" key="1">
    <citation type="journal article" date="2017" name="Genome Announc.">
        <title>Complete Genome Sequence of Burkholderia stabilis FERMP-21014.</title>
        <authorList>
            <person name="Konishi K."/>
            <person name="Kumagai T."/>
            <person name="Sakasegawa S."/>
            <person name="Tamura T."/>
        </authorList>
    </citation>
    <scope>NUCLEOTIDE SEQUENCE [LARGE SCALE GENOMIC DNA]</scope>
    <source>
        <strain evidence="8 9">FERMP-21014</strain>
    </source>
</reference>
<evidence type="ECO:0000259" key="7">
    <source>
        <dbReference type="SMART" id="SM00226"/>
    </source>
</evidence>
<dbReference type="InterPro" id="IPR050438">
    <property type="entry name" value="LMW_PTPase"/>
</dbReference>
<dbReference type="SUPFAM" id="SSF52788">
    <property type="entry name" value="Phosphotyrosine protein phosphatases I"/>
    <property type="match status" value="1"/>
</dbReference>
<dbReference type="EMBL" id="AP018112">
    <property type="protein sequence ID" value="BAX62983.1"/>
    <property type="molecule type" value="Genomic_DNA"/>
</dbReference>
<keyword evidence="4" id="KW-0904">Protein phosphatase</keyword>
<dbReference type="Gene3D" id="3.40.50.2300">
    <property type="match status" value="1"/>
</dbReference>
<dbReference type="PRINTS" id="PR00719">
    <property type="entry name" value="LMWPTPASE"/>
</dbReference>
<evidence type="ECO:0000256" key="1">
    <source>
        <dbReference type="ARBA" id="ARBA00011063"/>
    </source>
</evidence>
<evidence type="ECO:0000313" key="8">
    <source>
        <dbReference type="EMBL" id="BAX62983.1"/>
    </source>
</evidence>